<dbReference type="InterPro" id="IPR036259">
    <property type="entry name" value="MFS_trans_sf"/>
</dbReference>
<keyword evidence="2 6" id="KW-0812">Transmembrane</keyword>
<evidence type="ECO:0000256" key="5">
    <source>
        <dbReference type="SAM" id="MobiDB-lite"/>
    </source>
</evidence>
<evidence type="ECO:0000256" key="3">
    <source>
        <dbReference type="ARBA" id="ARBA00022989"/>
    </source>
</evidence>
<feature type="region of interest" description="Disordered" evidence="5">
    <location>
        <begin position="231"/>
        <end position="252"/>
    </location>
</feature>
<dbReference type="GO" id="GO:0022857">
    <property type="term" value="F:transmembrane transporter activity"/>
    <property type="evidence" value="ECO:0007669"/>
    <property type="project" value="TreeGrafter"/>
</dbReference>
<name>A0AAN7TRA5_9PEZI</name>
<keyword evidence="3 6" id="KW-1133">Transmembrane helix</keyword>
<dbReference type="Proteomes" id="UP001310890">
    <property type="component" value="Unassembled WGS sequence"/>
</dbReference>
<feature type="transmembrane region" description="Helical" evidence="6">
    <location>
        <begin position="29"/>
        <end position="48"/>
    </location>
</feature>
<dbReference type="SUPFAM" id="SSF103473">
    <property type="entry name" value="MFS general substrate transporter"/>
    <property type="match status" value="1"/>
</dbReference>
<feature type="transmembrane region" description="Helical" evidence="6">
    <location>
        <begin position="114"/>
        <end position="140"/>
    </location>
</feature>
<feature type="transmembrane region" description="Helical" evidence="6">
    <location>
        <begin position="55"/>
        <end position="74"/>
    </location>
</feature>
<keyword evidence="4 6" id="KW-0472">Membrane</keyword>
<feature type="transmembrane region" description="Helical" evidence="6">
    <location>
        <begin position="191"/>
        <end position="213"/>
    </location>
</feature>
<evidence type="ECO:0000256" key="4">
    <source>
        <dbReference type="ARBA" id="ARBA00023136"/>
    </source>
</evidence>
<dbReference type="PANTHER" id="PTHR23501">
    <property type="entry name" value="MAJOR FACILITATOR SUPERFAMILY"/>
    <property type="match status" value="1"/>
</dbReference>
<feature type="transmembrane region" description="Helical" evidence="6">
    <location>
        <begin position="80"/>
        <end position="102"/>
    </location>
</feature>
<comment type="subcellular location">
    <subcellularLocation>
        <location evidence="1">Membrane</location>
        <topology evidence="1">Multi-pass membrane protein</topology>
    </subcellularLocation>
</comment>
<comment type="caution">
    <text evidence="7">The sequence shown here is derived from an EMBL/GenBank/DDBJ whole genome shotgun (WGS) entry which is preliminary data.</text>
</comment>
<protein>
    <recommendedName>
        <fullName evidence="9">Major facilitator superfamily (MFS) profile domain-containing protein</fullName>
    </recommendedName>
</protein>
<dbReference type="Gene3D" id="1.20.1250.20">
    <property type="entry name" value="MFS general substrate transporter like domains"/>
    <property type="match status" value="1"/>
</dbReference>
<dbReference type="EMBL" id="JAVRRL010000001">
    <property type="protein sequence ID" value="KAK5119073.1"/>
    <property type="molecule type" value="Genomic_DNA"/>
</dbReference>
<evidence type="ECO:0008006" key="9">
    <source>
        <dbReference type="Google" id="ProtNLM"/>
    </source>
</evidence>
<evidence type="ECO:0000313" key="8">
    <source>
        <dbReference type="Proteomes" id="UP001310890"/>
    </source>
</evidence>
<dbReference type="GO" id="GO:0005886">
    <property type="term" value="C:plasma membrane"/>
    <property type="evidence" value="ECO:0007669"/>
    <property type="project" value="TreeGrafter"/>
</dbReference>
<evidence type="ECO:0000256" key="1">
    <source>
        <dbReference type="ARBA" id="ARBA00004141"/>
    </source>
</evidence>
<dbReference type="PANTHER" id="PTHR23501:SF59">
    <property type="entry name" value="MAJOR FACILITATOR SUPERFAMILY (MFS) PROFILE DOMAIN-CONTAINING PROTEIN-RELATED"/>
    <property type="match status" value="1"/>
</dbReference>
<sequence>MSLFVELYFLLLLLETVKLFSPLKSAAIFLAFTGAVVPVSGVTGALITKMGGYKWAIVSGWLINTFGLGALMVLGPQSFMPGLIFLFILAGIGQGMLFMAHQVATQASAPAKDVAYASAMFSFCRSLGFCLGVALGGTAFKNFLRHRLLHAGLEAASALGIASNAEAFGAILRTMSPGPEKSAVIDAFTYAFHYLFATMAGISAIGLVLCLFIEDHDLDIEHDATHKLQRGRSARLGRQGLQSSPEKRDSRV</sequence>
<accession>A0AAN7TRA5</accession>
<evidence type="ECO:0000256" key="2">
    <source>
        <dbReference type="ARBA" id="ARBA00022692"/>
    </source>
</evidence>
<evidence type="ECO:0000313" key="7">
    <source>
        <dbReference type="EMBL" id="KAK5119073.1"/>
    </source>
</evidence>
<organism evidence="7 8">
    <name type="scientific">Meristemomyces frigidus</name>
    <dbReference type="NCBI Taxonomy" id="1508187"/>
    <lineage>
        <taxon>Eukaryota</taxon>
        <taxon>Fungi</taxon>
        <taxon>Dikarya</taxon>
        <taxon>Ascomycota</taxon>
        <taxon>Pezizomycotina</taxon>
        <taxon>Dothideomycetes</taxon>
        <taxon>Dothideomycetidae</taxon>
        <taxon>Mycosphaerellales</taxon>
        <taxon>Teratosphaeriaceae</taxon>
        <taxon>Meristemomyces</taxon>
    </lineage>
</organism>
<dbReference type="AlphaFoldDB" id="A0AAN7TRA5"/>
<gene>
    <name evidence="7" type="ORF">LTR62_000284</name>
</gene>
<evidence type="ECO:0000256" key="6">
    <source>
        <dbReference type="SAM" id="Phobius"/>
    </source>
</evidence>
<reference evidence="7" key="1">
    <citation type="submission" date="2023-08" db="EMBL/GenBank/DDBJ databases">
        <title>Black Yeasts Isolated from many extreme environments.</title>
        <authorList>
            <person name="Coleine C."/>
            <person name="Stajich J.E."/>
            <person name="Selbmann L."/>
        </authorList>
    </citation>
    <scope>NUCLEOTIDE SEQUENCE</scope>
    <source>
        <strain evidence="7">CCFEE 5401</strain>
    </source>
</reference>
<proteinExistence type="predicted"/>